<dbReference type="AlphaFoldDB" id="A0A7G7MGR3"/>
<dbReference type="Proteomes" id="UP000515728">
    <property type="component" value="Chromosome"/>
</dbReference>
<proteinExistence type="predicted"/>
<keyword evidence="3" id="KW-1185">Reference proteome</keyword>
<evidence type="ECO:0000256" key="1">
    <source>
        <dbReference type="SAM" id="MobiDB-lite"/>
    </source>
</evidence>
<sequence>MISNKAAPPLRIVYRSAEAENTKPRPTYYSKTLALVSLLRAAAALPVPPEIVFLNDGDIPGDRLALMEAHGTVRAIDGGSNRTTFRVAVARQAALATDTDDLVWFAEDDYLYSPHAFTSLLAAASSFPCAHYFSLYGSDALDPSAPGRRPTRRPEPGAVLDPEARTAGAATWYRAYATTSTFAVRSRILREDAALLRLMPFIGGAWDTATCLTYQGYLPFGVTDLLPDGTTSALRAIPRGLARTVIGLRSLRRPSRRRVQLGADPELISHMETADPTTRSVSAKTEAVDWQQLAVDTMFWAADRGIPVPIGSGPPVTAQPRGRRAHGVEHRAEGHPPVSPS</sequence>
<feature type="region of interest" description="Disordered" evidence="1">
    <location>
        <begin position="309"/>
        <end position="341"/>
    </location>
</feature>
<gene>
    <name evidence="2" type="ORF">H6H00_28480</name>
</gene>
<reference evidence="2 3" key="1">
    <citation type="submission" date="2020-08" db="EMBL/GenBank/DDBJ databases">
        <authorList>
            <person name="Mo P."/>
        </authorList>
    </citation>
    <scope>NUCLEOTIDE SEQUENCE [LARGE SCALE GENOMIC DNA]</scope>
    <source>
        <strain evidence="2 3">CGMCC 4.1532</strain>
    </source>
</reference>
<dbReference type="KEGG" id="ppel:H6H00_28480"/>
<name>A0A7G7MGR3_9PSEU</name>
<protein>
    <recommendedName>
        <fullName evidence="4">Glycosyl transferase family 2</fullName>
    </recommendedName>
</protein>
<dbReference type="RefSeq" id="WP_185718726.1">
    <property type="nucleotide sequence ID" value="NZ_BAAAWI010000001.1"/>
</dbReference>
<dbReference type="EMBL" id="CP060131">
    <property type="protein sequence ID" value="QNG51974.1"/>
    <property type="molecule type" value="Genomic_DNA"/>
</dbReference>
<evidence type="ECO:0008006" key="4">
    <source>
        <dbReference type="Google" id="ProtNLM"/>
    </source>
</evidence>
<evidence type="ECO:0000313" key="3">
    <source>
        <dbReference type="Proteomes" id="UP000515728"/>
    </source>
</evidence>
<organism evidence="2 3">
    <name type="scientific">Pseudonocardia petroleophila</name>
    <dbReference type="NCBI Taxonomy" id="37331"/>
    <lineage>
        <taxon>Bacteria</taxon>
        <taxon>Bacillati</taxon>
        <taxon>Actinomycetota</taxon>
        <taxon>Actinomycetes</taxon>
        <taxon>Pseudonocardiales</taxon>
        <taxon>Pseudonocardiaceae</taxon>
        <taxon>Pseudonocardia</taxon>
    </lineage>
</organism>
<evidence type="ECO:0000313" key="2">
    <source>
        <dbReference type="EMBL" id="QNG51974.1"/>
    </source>
</evidence>
<accession>A0A7G7MGR3</accession>
<dbReference type="InterPro" id="IPR029044">
    <property type="entry name" value="Nucleotide-diphossugar_trans"/>
</dbReference>
<dbReference type="SUPFAM" id="SSF53448">
    <property type="entry name" value="Nucleotide-diphospho-sugar transferases"/>
    <property type="match status" value="1"/>
</dbReference>